<protein>
    <submittedName>
        <fullName evidence="2">Uncharacterized protein</fullName>
    </submittedName>
</protein>
<proteinExistence type="predicted"/>
<evidence type="ECO:0000313" key="2">
    <source>
        <dbReference type="EMBL" id="AHC31330.1"/>
    </source>
</evidence>
<feature type="transmembrane region" description="Helical" evidence="1">
    <location>
        <begin position="1043"/>
        <end position="1065"/>
    </location>
</feature>
<organism evidence="2">
    <name type="scientific">Ostreid herpesvirus 1</name>
    <name type="common">OsHV-1</name>
    <name type="synonym">Pacific oyster herpesvirus</name>
    <dbReference type="NCBI Taxonomy" id="261939"/>
    <lineage>
        <taxon>Viruses</taxon>
        <taxon>Duplodnaviria</taxon>
        <taxon>Heunggongvirae</taxon>
        <taxon>Peploviricota</taxon>
        <taxon>Herviviricetes</taxon>
        <taxon>Herpesvirales</taxon>
        <taxon>Malacoherpesviridae</taxon>
        <taxon>Ostreavirus</taxon>
        <taxon>Ostreavirus ostreidmalaco1</taxon>
    </lineage>
</organism>
<keyword evidence="1" id="KW-0472">Membrane</keyword>
<evidence type="ECO:0000256" key="1">
    <source>
        <dbReference type="SAM" id="Phobius"/>
    </source>
</evidence>
<keyword evidence="1" id="KW-0812">Transmembrane</keyword>
<name>V9QLN4_OSHV1</name>
<keyword evidence="1" id="KW-1133">Transmembrane helix</keyword>
<organismHost>
    <name type="scientific">Pecten maximus</name>
    <name type="common">King scallop</name>
    <name type="synonym">Pilgrim's clam</name>
    <dbReference type="NCBI Taxonomy" id="6579"/>
</organismHost>
<reference evidence="2" key="1">
    <citation type="journal article" date="2013" name="Virus Res.">
        <title>Genome exploration of six variants of the Ostreid Herpesvirus 1 and characterization of large deletion in OsHV-1?Var specimens.</title>
        <authorList>
            <person name="Martenot C."/>
            <person name="Travaille E."/>
            <person name="Lethuillier O."/>
            <person name="Lelong C."/>
            <person name="Houssin M."/>
        </authorList>
    </citation>
    <scope>NUCLEOTIDE SEQUENCE</scope>
    <source>
        <strain evidence="2">001-ORF59</strain>
    </source>
</reference>
<sequence length="1080" mass="121710">MHKLLVIIAHIIVCAYADFTGFDNEAGAVENNNDNNINLEYKPPTLRHGAGISCVIRPGDFTHVAISNDFFNRANLPAGFVNVNLEVTDFASSARCKAQLESLAPDDTLTTLITGAANCEIDQGGVTMVVYLKKNPEEIYLKNWRCGYKGSGDYVYKTLALQKTIKGQWGDSTDADSPIHPPLITLAARVETSTETEITLTCQRNNRGVTTTYFTGAPFKTVEFTGAENFRAKGDLYGRDLTPSVVPQCVINTPGDPVFKFKNLGPEDYSSKCYSGFLSTTLPEIKPKFTLLRNPYDVDFNGYEPNDVTMDFDTDSLFLFDRNVNMDRVVIDKHPYMVMKFLKPRNFHETPLLNHVDPNQPKHTFMTSISFTMLNLLLGQQLHKATAIQTVEVIKNSGDSASITCPFDSSVEEYLAIFLLDTSTCSVSLSNRNDVVQYNNSCVDPTNFYLLSSRSTSNDQTFTIDLTGNEACISKYATCIYKKKVPGITNILLLPADFASRDKIPDLSDKDVEDTDNCEEDPGLIKTLERGIRLLTFSDSYSYDYHLDQYNVLTGDGCAQLINPCEYDTTTSAMKELGRVASVRVPIRFLNKFPDKKIWQCSMYDTDSDKMSWNEMRDNVACSGTELYKSLITPPKPSVYRSDENNFKISCGIIHRSCINKGINTSAVLSGTEIEDTLLEEGEEFTISQYDLLIKNKVLKCETEWGVGESFISDLLPTNSGCSVSGSCVFIDMNTIRCFYDSKNCYSHNINNVKVVFRINDADVPGANVKLSETNRFEDGFFHFLYPVASIVSIPTKNTIGFKLVDEWQRETDEFTVPYPTVEQWAFILESGIECDYTELSSAVLDVSMGRYTGETTITLQYDMYNFPECKTNENETSVDYYLQIRGEIGTSRARREDEDKSMTEWKNLVYISVHDDGDGVVTWQPISNQRDYNLDIFDNKILAAFRYRLTQEKITELFGPYINSLEVRVITESLDKGVYEATKEYLDQTMTYRTLMIPRIPPQPPITTATTQPPIDVMITTQSPNKPTEDEKSLDLEMIGKIILLIAFVIVFVILLTIGIITLVKRHRETLPEDEYLLP</sequence>
<dbReference type="EMBL" id="KF517337">
    <property type="protein sequence ID" value="AHC31330.1"/>
    <property type="molecule type" value="Genomic_DNA"/>
</dbReference>
<organismHost>
    <name type="scientific">Magallana gigas</name>
    <name type="common">Pacific oyster</name>
    <name type="synonym">Crassostrea gigas</name>
    <dbReference type="NCBI Taxonomy" id="29159"/>
</organismHost>
<accession>V9QLN4</accession>